<dbReference type="InterPro" id="IPR031984">
    <property type="entry name" value="SLC3A2_N"/>
</dbReference>
<protein>
    <recommendedName>
        <fullName evidence="3">alpha-glucosidase</fullName>
        <ecNumber evidence="3">3.2.1.20</ecNumber>
    </recommendedName>
</protein>
<dbReference type="Pfam" id="PF00128">
    <property type="entry name" value="Alpha-amylase"/>
    <property type="match status" value="1"/>
</dbReference>
<evidence type="ECO:0000256" key="5">
    <source>
        <dbReference type="ARBA" id="ARBA00023295"/>
    </source>
</evidence>
<dbReference type="GO" id="GO:0004558">
    <property type="term" value="F:alpha-1,4-glucosidase activity"/>
    <property type="evidence" value="ECO:0007669"/>
    <property type="project" value="UniProtKB-EC"/>
</dbReference>
<evidence type="ECO:0000256" key="3">
    <source>
        <dbReference type="ARBA" id="ARBA00012741"/>
    </source>
</evidence>
<feature type="transmembrane region" description="Helical" evidence="6">
    <location>
        <begin position="120"/>
        <end position="144"/>
    </location>
</feature>
<dbReference type="GO" id="GO:0015823">
    <property type="term" value="P:phenylalanine transport"/>
    <property type="evidence" value="ECO:0007669"/>
    <property type="project" value="TreeGrafter"/>
</dbReference>
<reference evidence="8" key="1">
    <citation type="submission" date="2021-10" db="EMBL/GenBank/DDBJ databases">
        <title>Melipona bicolor Genome sequencing and assembly.</title>
        <authorList>
            <person name="Araujo N.S."/>
            <person name="Arias M.C."/>
        </authorList>
    </citation>
    <scope>NUCLEOTIDE SEQUENCE</scope>
    <source>
        <strain evidence="8">USP_2M_L1-L4_2017</strain>
        <tissue evidence="8">Whole body</tissue>
    </source>
</reference>
<evidence type="ECO:0000256" key="1">
    <source>
        <dbReference type="ARBA" id="ARBA00001657"/>
    </source>
</evidence>
<feature type="domain" description="Glycosyl hydrolase family 13 catalytic" evidence="7">
    <location>
        <begin position="159"/>
        <end position="516"/>
    </location>
</feature>
<dbReference type="GO" id="GO:0015180">
    <property type="term" value="F:L-alanine transmembrane transporter activity"/>
    <property type="evidence" value="ECO:0007669"/>
    <property type="project" value="TreeGrafter"/>
</dbReference>
<dbReference type="Gene3D" id="3.90.400.10">
    <property type="entry name" value="Oligo-1,6-glucosidase, Domain 2"/>
    <property type="match status" value="1"/>
</dbReference>
<accession>A0AA40KEB9</accession>
<proteinExistence type="inferred from homology"/>
<gene>
    <name evidence="8" type="ORF">K0M31_016784</name>
</gene>
<dbReference type="EC" id="3.2.1.20" evidence="3"/>
<organism evidence="8 9">
    <name type="scientific">Melipona bicolor</name>
    <dbReference type="NCBI Taxonomy" id="60889"/>
    <lineage>
        <taxon>Eukaryota</taxon>
        <taxon>Metazoa</taxon>
        <taxon>Ecdysozoa</taxon>
        <taxon>Arthropoda</taxon>
        <taxon>Hexapoda</taxon>
        <taxon>Insecta</taxon>
        <taxon>Pterygota</taxon>
        <taxon>Neoptera</taxon>
        <taxon>Endopterygota</taxon>
        <taxon>Hymenoptera</taxon>
        <taxon>Apocrita</taxon>
        <taxon>Aculeata</taxon>
        <taxon>Apoidea</taxon>
        <taxon>Anthophila</taxon>
        <taxon>Apidae</taxon>
        <taxon>Melipona</taxon>
    </lineage>
</organism>
<evidence type="ECO:0000313" key="8">
    <source>
        <dbReference type="EMBL" id="KAK1117226.1"/>
    </source>
</evidence>
<evidence type="ECO:0000313" key="9">
    <source>
        <dbReference type="Proteomes" id="UP001177670"/>
    </source>
</evidence>
<keyword evidence="5" id="KW-0326">Glycosidase</keyword>
<dbReference type="SUPFAM" id="SSF51445">
    <property type="entry name" value="(Trans)glycosidases"/>
    <property type="match status" value="1"/>
</dbReference>
<dbReference type="PANTHER" id="PTHR46673">
    <property type="entry name" value="4F2 CELL-SURFACE ANTIGEN HEAVY CHAIN"/>
    <property type="match status" value="1"/>
</dbReference>
<keyword evidence="4" id="KW-0325">Glycoprotein</keyword>
<comment type="caution">
    <text evidence="8">The sequence shown here is derived from an EMBL/GenBank/DDBJ whole genome shotgun (WGS) entry which is preliminary data.</text>
</comment>
<comment type="similarity">
    <text evidence="2">Belongs to the glycosyl hydrolase 13 family.</text>
</comment>
<keyword evidence="6" id="KW-0472">Membrane</keyword>
<dbReference type="GO" id="GO:0016323">
    <property type="term" value="C:basolateral plasma membrane"/>
    <property type="evidence" value="ECO:0007669"/>
    <property type="project" value="TreeGrafter"/>
</dbReference>
<dbReference type="FunFam" id="3.90.400.10:FF:000001">
    <property type="entry name" value="Maltase A3, isoform A"/>
    <property type="match status" value="1"/>
</dbReference>
<sequence length="614" mass="69136">MESGRLNLDSVEANGNTKETVVVATYKALPDDDSVVQSKVENTAMGKPENETDVDDGVREKMLKEESKISPTKDTTEVKFVSENGDTKIDIETVRQALSGMGKEELMKFANDPFWIRLRWVLFVAFWLLWVAMLAGAIAIVAMAPKCTAPKPKEWWEKSAIVRLDPVETYNHDLKGVEDLLDTLKKQNVDAISLASMIKESPTGGAVDFKNIRPEFGTISDLEALIKAAKDKEQYIILEIDPSHTSTEHPWFKRSIEREESFSSYYVWADPKVTSDGRRNPPNNWLSVYGGSAWQWNKQRGQYYLHQFNVTQPELNYNNPAVITEFSDILSHWLKLGISGFRLANTQYLTEDPNLHDEFRSTIPTEADNYDSLIHAYTRDRPENAAVLTKWQETVRNETDNKGLFALQDDIGTDILQVYNEKKRLIDLPQSSQFLTTADSSINATTLQRGFSHWLNFTSWPAWDINGKKLSLRERMPADVADSLTLMTLLLRGTPVLTISDTLSAKEAFATLSKARQSLTFLHGETMLRTINGTVFVYTRLKSGNPGYLVAYQSAEEPTVADFSTIPQMSEEVNVVAYSPNYAQDGDTIKTKLPSNKVPISGKSTIILTFVPKS</sequence>
<evidence type="ECO:0000256" key="6">
    <source>
        <dbReference type="SAM" id="Phobius"/>
    </source>
</evidence>
<evidence type="ECO:0000256" key="4">
    <source>
        <dbReference type="ARBA" id="ARBA00023180"/>
    </source>
</evidence>
<dbReference type="GO" id="GO:0015190">
    <property type="term" value="F:L-leucine transmembrane transporter activity"/>
    <property type="evidence" value="ECO:0007669"/>
    <property type="project" value="TreeGrafter"/>
</dbReference>
<keyword evidence="6" id="KW-0812">Transmembrane</keyword>
<keyword evidence="6" id="KW-1133">Transmembrane helix</keyword>
<dbReference type="Proteomes" id="UP001177670">
    <property type="component" value="Unassembled WGS sequence"/>
</dbReference>
<comment type="catalytic activity">
    <reaction evidence="1">
        <text>Hydrolysis of terminal, non-reducing (1-&gt;4)-linked alpha-D-glucose residues with release of alpha-D-glucose.</text>
        <dbReference type="EC" id="3.2.1.20"/>
    </reaction>
</comment>
<dbReference type="GO" id="GO:1904273">
    <property type="term" value="P:L-alanine import across plasma membrane"/>
    <property type="evidence" value="ECO:0007669"/>
    <property type="project" value="TreeGrafter"/>
</dbReference>
<dbReference type="Gene3D" id="3.20.20.80">
    <property type="entry name" value="Glycosidases"/>
    <property type="match status" value="3"/>
</dbReference>
<dbReference type="InterPro" id="IPR045857">
    <property type="entry name" value="O16G_dom_2"/>
</dbReference>
<dbReference type="GO" id="GO:0005975">
    <property type="term" value="P:carbohydrate metabolic process"/>
    <property type="evidence" value="ECO:0007669"/>
    <property type="project" value="InterPro"/>
</dbReference>
<dbReference type="GO" id="GO:0015173">
    <property type="term" value="F:aromatic amino acid transmembrane transporter activity"/>
    <property type="evidence" value="ECO:0007669"/>
    <property type="project" value="TreeGrafter"/>
</dbReference>
<dbReference type="InterPro" id="IPR017853">
    <property type="entry name" value="GH"/>
</dbReference>
<dbReference type="AlphaFoldDB" id="A0AA40KEB9"/>
<evidence type="ECO:0000259" key="7">
    <source>
        <dbReference type="SMART" id="SM00642"/>
    </source>
</evidence>
<keyword evidence="9" id="KW-1185">Reference proteome</keyword>
<name>A0AA40KEB9_9HYME</name>
<keyword evidence="5" id="KW-0378">Hydrolase</keyword>
<evidence type="ECO:0000256" key="2">
    <source>
        <dbReference type="ARBA" id="ARBA00008061"/>
    </source>
</evidence>
<dbReference type="GO" id="GO:0016324">
    <property type="term" value="C:apical plasma membrane"/>
    <property type="evidence" value="ECO:0007669"/>
    <property type="project" value="TreeGrafter"/>
</dbReference>
<dbReference type="PANTHER" id="PTHR46673:SF1">
    <property type="entry name" value="4F2 CELL-SURFACE ANTIGEN HEAVY CHAIN"/>
    <property type="match status" value="1"/>
</dbReference>
<dbReference type="Pfam" id="PF16028">
    <property type="entry name" value="SLC3A2_N"/>
    <property type="match status" value="1"/>
</dbReference>
<dbReference type="GO" id="GO:1903801">
    <property type="term" value="P:L-leucine import across plasma membrane"/>
    <property type="evidence" value="ECO:0007669"/>
    <property type="project" value="TreeGrafter"/>
</dbReference>
<dbReference type="InterPro" id="IPR042280">
    <property type="entry name" value="SLC3A2"/>
</dbReference>
<dbReference type="EMBL" id="JAHYIQ010000053">
    <property type="protein sequence ID" value="KAK1117226.1"/>
    <property type="molecule type" value="Genomic_DNA"/>
</dbReference>
<dbReference type="InterPro" id="IPR006047">
    <property type="entry name" value="GH13_cat_dom"/>
</dbReference>
<dbReference type="SMART" id="SM00642">
    <property type="entry name" value="Aamy"/>
    <property type="match status" value="1"/>
</dbReference>